<comment type="caution">
    <text evidence="2">The sequence shown here is derived from an EMBL/GenBank/DDBJ whole genome shotgun (WGS) entry which is preliminary data.</text>
</comment>
<keyword evidence="3" id="KW-1185">Reference proteome</keyword>
<keyword evidence="2" id="KW-0378">Hydrolase</keyword>
<dbReference type="RefSeq" id="WP_309560396.1">
    <property type="nucleotide sequence ID" value="NZ_JAVJIU010000001.1"/>
</dbReference>
<keyword evidence="1" id="KW-0732">Signal</keyword>
<evidence type="ECO:0000313" key="2">
    <source>
        <dbReference type="EMBL" id="MDR5589511.1"/>
    </source>
</evidence>
<name>A0ABU1EM98_9FLAO</name>
<dbReference type="Gene3D" id="2.40.160.20">
    <property type="match status" value="1"/>
</dbReference>
<proteinExistence type="predicted"/>
<reference evidence="3" key="1">
    <citation type="submission" date="2023-07" db="EMBL/GenBank/DDBJ databases">
        <title>Christiangramia sp. SM2212., a novel bacterium of the family Flavobacteriaceae isolated from the sea sediment.</title>
        <authorList>
            <person name="Wang J."/>
            <person name="Zhang X."/>
        </authorList>
    </citation>
    <scope>NUCLEOTIDE SEQUENCE [LARGE SCALE GENOMIC DNA]</scope>
    <source>
        <strain evidence="3">SM2212</strain>
    </source>
</reference>
<sequence length="367" mass="42172">MKRIAPLLFFFCGLFAQAQEEKPKKYFSLDASYFYGTILEHNPDIAHLITDHPNGFLLSFNRKTYGLEKWESRYNYPDFGYSFIYQDMKNPYLGKNYSVYGHFSFYYLKRLLMFRIGQGVAYTTNPYDAETNYQNNAYGTRFLSSTYLMGNIHKENIIGGLGINAGVTIIHYSNADLGSPNHSTNTFTFNVGLNYLLDYKEHPDYIPRGPKEKYTEPFHYNFALRSGVNTSGVVGSPRLPFLTLSAYADKVLNRKSTLQGGAELFFSRSLEEFIEYQAAAFPQKGTTGDEDAKRVGIFVGHKLTFNKMSLISHLGYYVYYPYTDYVEQVYNRMGLQREITDHWWASATVRSHGANAEAVEFSIGYRL</sequence>
<dbReference type="GO" id="GO:0016787">
    <property type="term" value="F:hydrolase activity"/>
    <property type="evidence" value="ECO:0007669"/>
    <property type="project" value="UniProtKB-KW"/>
</dbReference>
<feature type="chain" id="PRO_5045174721" evidence="1">
    <location>
        <begin position="19"/>
        <end position="367"/>
    </location>
</feature>
<dbReference type="Proteomes" id="UP001257234">
    <property type="component" value="Unassembled WGS sequence"/>
</dbReference>
<gene>
    <name evidence="2" type="ORF">RE431_02595</name>
</gene>
<protein>
    <submittedName>
        <fullName evidence="2">Acyloxyacyl hydrolase</fullName>
    </submittedName>
</protein>
<dbReference type="EMBL" id="JAVJIU010000001">
    <property type="protein sequence ID" value="MDR5589511.1"/>
    <property type="molecule type" value="Genomic_DNA"/>
</dbReference>
<accession>A0ABU1EM98</accession>
<dbReference type="InterPro" id="IPR018550">
    <property type="entry name" value="Lipid-A_deacylase-rel"/>
</dbReference>
<dbReference type="Pfam" id="PF09411">
    <property type="entry name" value="PagL"/>
    <property type="match status" value="1"/>
</dbReference>
<feature type="signal peptide" evidence="1">
    <location>
        <begin position="1"/>
        <end position="18"/>
    </location>
</feature>
<evidence type="ECO:0000313" key="3">
    <source>
        <dbReference type="Proteomes" id="UP001257234"/>
    </source>
</evidence>
<organism evidence="2 3">
    <name type="scientific">Christiangramia sediminicola</name>
    <dbReference type="NCBI Taxonomy" id="3073267"/>
    <lineage>
        <taxon>Bacteria</taxon>
        <taxon>Pseudomonadati</taxon>
        <taxon>Bacteroidota</taxon>
        <taxon>Flavobacteriia</taxon>
        <taxon>Flavobacteriales</taxon>
        <taxon>Flavobacteriaceae</taxon>
        <taxon>Christiangramia</taxon>
    </lineage>
</organism>
<evidence type="ECO:0000256" key="1">
    <source>
        <dbReference type="SAM" id="SignalP"/>
    </source>
</evidence>